<evidence type="ECO:0000313" key="3">
    <source>
        <dbReference type="EMBL" id="KAK7408676.1"/>
    </source>
</evidence>
<dbReference type="Proteomes" id="UP001498476">
    <property type="component" value="Unassembled WGS sequence"/>
</dbReference>
<keyword evidence="4" id="KW-1185">Reference proteome</keyword>
<feature type="domain" description="Aminoglycoside phosphotransferase" evidence="2">
    <location>
        <begin position="7"/>
        <end position="210"/>
    </location>
</feature>
<dbReference type="InterPro" id="IPR011009">
    <property type="entry name" value="Kinase-like_dom_sf"/>
</dbReference>
<dbReference type="Pfam" id="PF01636">
    <property type="entry name" value="APH"/>
    <property type="match status" value="1"/>
</dbReference>
<dbReference type="InterPro" id="IPR002575">
    <property type="entry name" value="Aminoglycoside_PTrfase"/>
</dbReference>
<gene>
    <name evidence="3" type="ORF">QQX98_009144</name>
</gene>
<reference evidence="3 4" key="1">
    <citation type="journal article" date="2025" name="Microbiol. Resour. Announc.">
        <title>Draft genome sequences for Neonectria magnoliae and Neonectria punicea, canker pathogens of Liriodendron tulipifera and Acer saccharum in West Virginia.</title>
        <authorList>
            <person name="Petronek H.M."/>
            <person name="Kasson M.T."/>
            <person name="Metheny A.M."/>
            <person name="Stauder C.M."/>
            <person name="Lovett B."/>
            <person name="Lynch S.C."/>
            <person name="Garnas J.R."/>
            <person name="Kasson L.R."/>
            <person name="Stajich J.E."/>
        </authorList>
    </citation>
    <scope>NUCLEOTIDE SEQUENCE [LARGE SCALE GENOMIC DNA]</scope>
    <source>
        <strain evidence="3 4">NRRL 64653</strain>
    </source>
</reference>
<sequence length="406" mass="46533">MQLVAENTNIPLPKIHAYQLGDDSHALSSFLILEYIEGRSISPSQLDSLTNDQRTRLYTSLASVYLQLRRLEFPSIGCLARGYKGFEVGKRPATIDLNMQELEGLQPSTIQTRYGNHGILSSANGYTAMLLEISDNAFSKTRSRVLDQDHGEDALYHHDLFRRFVVDEWLDTKLNSGPFVLVHGDLQLFNCLVNEQMEVVSILDWEWSRVVPRQFFQPPLWLTNRNPGALSWDYAYSRFLESFDEFLDVTRALERKMYGNELLSDEWTEGKDGFLVANALENWTEIDLFSADFISWKWYRGKADMGERIKIFMEEDPARRFQVSQLVQKHHDYKGELRKLRQENPDNGGNDEITEGFSLQGASTAFLGRAKSFYSRLCAVFPVSSTTVALAVIVIATATHFRTKRN</sequence>
<keyword evidence="1" id="KW-0472">Membrane</keyword>
<dbReference type="PANTHER" id="PTHR21310:SF37">
    <property type="entry name" value="AMINOGLYCOSIDE PHOSPHOTRANSFERASE DOMAIN-CONTAINING PROTEIN"/>
    <property type="match status" value="1"/>
</dbReference>
<dbReference type="EMBL" id="JAZAVJ010000177">
    <property type="protein sequence ID" value="KAK7408676.1"/>
    <property type="molecule type" value="Genomic_DNA"/>
</dbReference>
<keyword evidence="1" id="KW-0812">Transmembrane</keyword>
<organism evidence="3 4">
    <name type="scientific">Neonectria punicea</name>
    <dbReference type="NCBI Taxonomy" id="979145"/>
    <lineage>
        <taxon>Eukaryota</taxon>
        <taxon>Fungi</taxon>
        <taxon>Dikarya</taxon>
        <taxon>Ascomycota</taxon>
        <taxon>Pezizomycotina</taxon>
        <taxon>Sordariomycetes</taxon>
        <taxon>Hypocreomycetidae</taxon>
        <taxon>Hypocreales</taxon>
        <taxon>Nectriaceae</taxon>
        <taxon>Neonectria</taxon>
    </lineage>
</organism>
<name>A0ABR1GT40_9HYPO</name>
<keyword evidence="1" id="KW-1133">Transmembrane helix</keyword>
<dbReference type="InterPro" id="IPR051678">
    <property type="entry name" value="AGP_Transferase"/>
</dbReference>
<dbReference type="Gene3D" id="3.90.1200.10">
    <property type="match status" value="1"/>
</dbReference>
<comment type="caution">
    <text evidence="3">The sequence shown here is derived from an EMBL/GenBank/DDBJ whole genome shotgun (WGS) entry which is preliminary data.</text>
</comment>
<evidence type="ECO:0000256" key="1">
    <source>
        <dbReference type="SAM" id="Phobius"/>
    </source>
</evidence>
<evidence type="ECO:0000259" key="2">
    <source>
        <dbReference type="Pfam" id="PF01636"/>
    </source>
</evidence>
<protein>
    <recommendedName>
        <fullName evidence="2">Aminoglycoside phosphotransferase domain-containing protein</fullName>
    </recommendedName>
</protein>
<dbReference type="SUPFAM" id="SSF56112">
    <property type="entry name" value="Protein kinase-like (PK-like)"/>
    <property type="match status" value="1"/>
</dbReference>
<dbReference type="PANTHER" id="PTHR21310">
    <property type="entry name" value="AMINOGLYCOSIDE PHOSPHOTRANSFERASE-RELATED-RELATED"/>
    <property type="match status" value="1"/>
</dbReference>
<accession>A0ABR1GT40</accession>
<proteinExistence type="predicted"/>
<feature type="transmembrane region" description="Helical" evidence="1">
    <location>
        <begin position="379"/>
        <end position="401"/>
    </location>
</feature>
<evidence type="ECO:0000313" key="4">
    <source>
        <dbReference type="Proteomes" id="UP001498476"/>
    </source>
</evidence>